<organism evidence="13">
    <name type="scientific">Salix viminalis</name>
    <name type="common">Common osier</name>
    <name type="synonym">Basket willow</name>
    <dbReference type="NCBI Taxonomy" id="40686"/>
    <lineage>
        <taxon>Eukaryota</taxon>
        <taxon>Viridiplantae</taxon>
        <taxon>Streptophyta</taxon>
        <taxon>Embryophyta</taxon>
        <taxon>Tracheophyta</taxon>
        <taxon>Spermatophyta</taxon>
        <taxon>Magnoliopsida</taxon>
        <taxon>eudicotyledons</taxon>
        <taxon>Gunneridae</taxon>
        <taxon>Pentapetalae</taxon>
        <taxon>rosids</taxon>
        <taxon>fabids</taxon>
        <taxon>Malpighiales</taxon>
        <taxon>Salicaceae</taxon>
        <taxon>Saliceae</taxon>
        <taxon>Salix</taxon>
    </lineage>
</organism>
<proteinExistence type="predicted"/>
<evidence type="ECO:0000313" key="13">
    <source>
        <dbReference type="EMBL" id="VFU51746.1"/>
    </source>
</evidence>
<feature type="transmembrane region" description="Helical" evidence="11">
    <location>
        <begin position="564"/>
        <end position="587"/>
    </location>
</feature>
<dbReference type="EMBL" id="CAADRP010001771">
    <property type="protein sequence ID" value="VFU51746.1"/>
    <property type="molecule type" value="Genomic_DNA"/>
</dbReference>
<dbReference type="GO" id="GO:0006355">
    <property type="term" value="P:regulation of DNA-templated transcription"/>
    <property type="evidence" value="ECO:0007669"/>
    <property type="project" value="InterPro"/>
</dbReference>
<keyword evidence="3 11" id="KW-0812">Transmembrane</keyword>
<dbReference type="InterPro" id="IPR036093">
    <property type="entry name" value="NAC_dom_sf"/>
</dbReference>
<dbReference type="PROSITE" id="PS51005">
    <property type="entry name" value="NAC"/>
    <property type="match status" value="1"/>
</dbReference>
<gene>
    <name evidence="13" type="ORF">SVIM_LOCUS351381</name>
</gene>
<dbReference type="SUPFAM" id="SSF101941">
    <property type="entry name" value="NAC domain"/>
    <property type="match status" value="1"/>
</dbReference>
<evidence type="ECO:0000256" key="5">
    <source>
        <dbReference type="ARBA" id="ARBA00023015"/>
    </source>
</evidence>
<name>A0A6N2MC09_SALVM</name>
<keyword evidence="10" id="KW-0539">Nucleus</keyword>
<dbReference type="Gene3D" id="2.170.150.80">
    <property type="entry name" value="NAC domain"/>
    <property type="match status" value="1"/>
</dbReference>
<keyword evidence="6" id="KW-0238">DNA-binding</keyword>
<dbReference type="PANTHER" id="PTHR31744:SF216">
    <property type="entry name" value="NAC TRANSCRIPTION FACTOR"/>
    <property type="match status" value="1"/>
</dbReference>
<evidence type="ECO:0000256" key="1">
    <source>
        <dbReference type="ARBA" id="ARBA00004123"/>
    </source>
</evidence>
<sequence>MTVTANSCLALMTRRGRLGSGFTDRRGARALLLEKEDLQEKIELNIIRNLMFTKARARVWKIELSISNKSKNDLAGQSILKTGDRQWFFFSPRDRKYPNGARSNRATRQGYWKVTGKDRIVVCNSRNVGVKKTLVFYIGRAPSGQRTDWVMHEYTLYEEELNRCPNVQDYYALYKVFKKSGPGPKNGEQYGAPFKEEDWADDEYPCVNGMVTPEIPVEQHNEVSLVDNVRVSDQLEPLLDDFEEIIKQIAEEPAPNQLQNSDFTHLLSQVAGEEEAQSILVDPSLKEVVSEPAGELTTSGQHYNKYTSFNFNQSATSTLQLHEAPEVTSSPNCEEAPQLNEEDFLEIDDLIGPEPSFFSTEQPAENLKFDDFDGLSELDVFDDAAISCSYVNSYACDVINQASYQLQPNTITNLVDYHLQPNLVANQVDYELQPQFFDSEQMNSQLWVHDNQNNALATSESHHGILFQSTGAMCESSNNSTGANGNQGGEDGDTAANGWLSSALWGFVESIPTTPASATENPLVNKAFERMSSFSRIRLNVKNINVDAGNGAAIVRSTGSNKGFVLLSIIGVLCAILWVFVGGARVWGRSVSSLFM</sequence>
<keyword evidence="8" id="KW-0010">Activator</keyword>
<reference evidence="13" key="1">
    <citation type="submission" date="2019-03" db="EMBL/GenBank/DDBJ databases">
        <authorList>
            <person name="Mank J."/>
            <person name="Almeida P."/>
        </authorList>
    </citation>
    <scope>NUCLEOTIDE SEQUENCE</scope>
    <source>
        <strain evidence="13">78183</strain>
    </source>
</reference>
<feature type="domain" description="NAC" evidence="12">
    <location>
        <begin position="24"/>
        <end position="179"/>
    </location>
</feature>
<keyword evidence="7 11" id="KW-0472">Membrane</keyword>
<evidence type="ECO:0000256" key="10">
    <source>
        <dbReference type="ARBA" id="ARBA00023242"/>
    </source>
</evidence>
<protein>
    <recommendedName>
        <fullName evidence="12">NAC domain-containing protein</fullName>
    </recommendedName>
</protein>
<dbReference type="GO" id="GO:0005634">
    <property type="term" value="C:nucleus"/>
    <property type="evidence" value="ECO:0007669"/>
    <property type="project" value="UniProtKB-SubCell"/>
</dbReference>
<keyword evidence="9" id="KW-0804">Transcription</keyword>
<dbReference type="GO" id="GO:0000976">
    <property type="term" value="F:transcription cis-regulatory region binding"/>
    <property type="evidence" value="ECO:0007669"/>
    <property type="project" value="UniProtKB-ARBA"/>
</dbReference>
<dbReference type="AlphaFoldDB" id="A0A6N2MC09"/>
<accession>A0A6N2MC09</accession>
<evidence type="ECO:0000256" key="4">
    <source>
        <dbReference type="ARBA" id="ARBA00022989"/>
    </source>
</evidence>
<dbReference type="PANTHER" id="PTHR31744">
    <property type="entry name" value="PROTEIN CUP-SHAPED COTYLEDON 2-RELATED"/>
    <property type="match status" value="1"/>
</dbReference>
<evidence type="ECO:0000256" key="11">
    <source>
        <dbReference type="SAM" id="Phobius"/>
    </source>
</evidence>
<evidence type="ECO:0000256" key="6">
    <source>
        <dbReference type="ARBA" id="ARBA00023125"/>
    </source>
</evidence>
<evidence type="ECO:0000259" key="12">
    <source>
        <dbReference type="PROSITE" id="PS51005"/>
    </source>
</evidence>
<evidence type="ECO:0000256" key="9">
    <source>
        <dbReference type="ARBA" id="ARBA00023163"/>
    </source>
</evidence>
<evidence type="ECO:0000256" key="2">
    <source>
        <dbReference type="ARBA" id="ARBA00004167"/>
    </source>
</evidence>
<dbReference type="Pfam" id="PF02365">
    <property type="entry name" value="NAM"/>
    <property type="match status" value="1"/>
</dbReference>
<keyword evidence="4 11" id="KW-1133">Transmembrane helix</keyword>
<evidence type="ECO:0000256" key="8">
    <source>
        <dbReference type="ARBA" id="ARBA00023159"/>
    </source>
</evidence>
<evidence type="ECO:0000256" key="3">
    <source>
        <dbReference type="ARBA" id="ARBA00022692"/>
    </source>
</evidence>
<comment type="subcellular location">
    <subcellularLocation>
        <location evidence="2">Membrane</location>
        <topology evidence="2">Single-pass membrane protein</topology>
    </subcellularLocation>
    <subcellularLocation>
        <location evidence="1">Nucleus</location>
    </subcellularLocation>
</comment>
<evidence type="ECO:0000256" key="7">
    <source>
        <dbReference type="ARBA" id="ARBA00023136"/>
    </source>
</evidence>
<keyword evidence="5" id="KW-0805">Transcription regulation</keyword>
<dbReference type="GO" id="GO:0016020">
    <property type="term" value="C:membrane"/>
    <property type="evidence" value="ECO:0007669"/>
    <property type="project" value="UniProtKB-SubCell"/>
</dbReference>
<dbReference type="InterPro" id="IPR003441">
    <property type="entry name" value="NAC-dom"/>
</dbReference>